<evidence type="ECO:0000313" key="2">
    <source>
        <dbReference type="Proteomes" id="UP000815325"/>
    </source>
</evidence>
<dbReference type="EMBL" id="MU070030">
    <property type="protein sequence ID" value="KAF5830557.1"/>
    <property type="molecule type" value="Genomic_DNA"/>
</dbReference>
<proteinExistence type="predicted"/>
<organism evidence="1 2">
    <name type="scientific">Dunaliella salina</name>
    <name type="common">Green alga</name>
    <name type="synonym">Protococcus salinus</name>
    <dbReference type="NCBI Taxonomy" id="3046"/>
    <lineage>
        <taxon>Eukaryota</taxon>
        <taxon>Viridiplantae</taxon>
        <taxon>Chlorophyta</taxon>
        <taxon>core chlorophytes</taxon>
        <taxon>Chlorophyceae</taxon>
        <taxon>CS clade</taxon>
        <taxon>Chlamydomonadales</taxon>
        <taxon>Dunaliellaceae</taxon>
        <taxon>Dunaliella</taxon>
    </lineage>
</organism>
<protein>
    <submittedName>
        <fullName evidence="1">Uncharacterized protein</fullName>
    </submittedName>
</protein>
<dbReference type="Proteomes" id="UP000815325">
    <property type="component" value="Unassembled WGS sequence"/>
</dbReference>
<gene>
    <name evidence="1" type="ORF">DUNSADRAFT_14364</name>
</gene>
<comment type="caution">
    <text evidence="1">The sequence shown here is derived from an EMBL/GenBank/DDBJ whole genome shotgun (WGS) entry which is preliminary data.</text>
</comment>
<reference evidence="1" key="1">
    <citation type="submission" date="2017-08" db="EMBL/GenBank/DDBJ databases">
        <authorList>
            <person name="Polle J.E."/>
            <person name="Barry K."/>
            <person name="Cushman J."/>
            <person name="Schmutz J."/>
            <person name="Tran D."/>
            <person name="Hathwaick L.T."/>
            <person name="Yim W.C."/>
            <person name="Jenkins J."/>
            <person name="Mckie-Krisberg Z.M."/>
            <person name="Prochnik S."/>
            <person name="Lindquist E."/>
            <person name="Dockter R.B."/>
            <person name="Adam C."/>
            <person name="Molina H."/>
            <person name="Bunkerborg J."/>
            <person name="Jin E."/>
            <person name="Buchheim M."/>
            <person name="Magnuson J."/>
        </authorList>
    </citation>
    <scope>NUCLEOTIDE SEQUENCE</scope>
    <source>
        <strain evidence="1">CCAP 19/18</strain>
    </source>
</reference>
<evidence type="ECO:0000313" key="1">
    <source>
        <dbReference type="EMBL" id="KAF5830557.1"/>
    </source>
</evidence>
<keyword evidence="2" id="KW-1185">Reference proteome</keyword>
<name>A0ABZ3KN09_DUNSA</name>
<accession>A0ABZ3KN09</accession>
<sequence>MWSLCSLPQAWPRLVAKPTPAPLPAVEGVGGSVLERAASWSRRMLWSCGALTRAACAI</sequence>